<keyword evidence="5" id="KW-1185">Reference proteome</keyword>
<evidence type="ECO:0000256" key="1">
    <source>
        <dbReference type="SAM" id="Coils"/>
    </source>
</evidence>
<reference evidence="3 5" key="3">
    <citation type="submission" date="2020-03" db="EMBL/GenBank/DDBJ databases">
        <title>Bacillus aquiflavi sp. nov., isolated from yellow water of strong flavor Chinese baijiu in Yibin region of China.</title>
        <authorList>
            <person name="Xie J."/>
        </authorList>
    </citation>
    <scope>NUCLEOTIDE SEQUENCE [LARGE SCALE GENOMIC DNA]</scope>
    <source>
        <strain evidence="3 5">Gsoil 114</strain>
    </source>
</reference>
<dbReference type="Proteomes" id="UP000030588">
    <property type="component" value="Unassembled WGS sequence"/>
</dbReference>
<reference evidence="3 5" key="2">
    <citation type="submission" date="2020-02" db="EMBL/GenBank/DDBJ databases">
        <authorList>
            <person name="Feng H."/>
        </authorList>
    </citation>
    <scope>NUCLEOTIDE SEQUENCE [LARGE SCALE GENOMIC DNA]</scope>
    <source>
        <strain evidence="3 5">Gsoil 114</strain>
    </source>
</reference>
<dbReference type="STRING" id="363870.NG54_02715"/>
<evidence type="ECO:0000313" key="2">
    <source>
        <dbReference type="EMBL" id="KHD86569.1"/>
    </source>
</evidence>
<dbReference type="EMBL" id="JRUN01000004">
    <property type="protein sequence ID" value="KHD86569.1"/>
    <property type="molecule type" value="Genomic_DNA"/>
</dbReference>
<dbReference type="InterPro" id="IPR052767">
    <property type="entry name" value="Bact_com_dev_regulator"/>
</dbReference>
<dbReference type="AlphaFoldDB" id="A0A0A6VIW1"/>
<dbReference type="Pfam" id="PF06133">
    <property type="entry name" value="Com_YlbF"/>
    <property type="match status" value="1"/>
</dbReference>
<dbReference type="RefSeq" id="WP_025727825.1">
    <property type="nucleotide sequence ID" value="NZ_JAAIWK010000028.1"/>
</dbReference>
<evidence type="ECO:0000313" key="4">
    <source>
        <dbReference type="Proteomes" id="UP000030588"/>
    </source>
</evidence>
<evidence type="ECO:0000313" key="5">
    <source>
        <dbReference type="Proteomes" id="UP000476934"/>
    </source>
</evidence>
<keyword evidence="1" id="KW-0175">Coiled coil</keyword>
<evidence type="ECO:0000313" key="3">
    <source>
        <dbReference type="EMBL" id="NEY21197.1"/>
    </source>
</evidence>
<dbReference type="InterPro" id="IPR016783">
    <property type="entry name" value="Biofilm_formation_YmcA"/>
</dbReference>
<proteinExistence type="predicted"/>
<dbReference type="Gene3D" id="1.20.1500.10">
    <property type="entry name" value="YheA/YmcA-like"/>
    <property type="match status" value="1"/>
</dbReference>
<dbReference type="Proteomes" id="UP000476934">
    <property type="component" value="Unassembled WGS sequence"/>
</dbReference>
<comment type="caution">
    <text evidence="2">The sequence shown here is derived from an EMBL/GenBank/DDBJ whole genome shotgun (WGS) entry which is preliminary data.</text>
</comment>
<gene>
    <name evidence="3" type="ORF">G4D61_14715</name>
    <name evidence="2" type="ORF">NG54_02715</name>
</gene>
<accession>A0A0A6VIW1</accession>
<evidence type="ECO:0008006" key="6">
    <source>
        <dbReference type="Google" id="ProtNLM"/>
    </source>
</evidence>
<dbReference type="InterPro" id="IPR023378">
    <property type="entry name" value="YheA/YmcA-like_dom_sf"/>
</dbReference>
<dbReference type="OrthoDB" id="2167788at2"/>
<sequence>MSSFSKDDIIEKATELAKKIAETDEVDFYRRAEIQINENKKVRELIDRIKRLQKQAVNYQHYGKIEALKVVEEKIDQLQAELDEIPVVQEFKQSQVDVNDLLQIVANTISNKVTEELTNDVENISRSNK</sequence>
<dbReference type="PIRSF" id="PIRSF021287">
    <property type="entry name" value="Biofilm_formation_YmcA"/>
    <property type="match status" value="1"/>
</dbReference>
<dbReference type="InterPro" id="IPR010368">
    <property type="entry name" value="Com_YlbF"/>
</dbReference>
<name>A0A0A6VIW1_9BACI</name>
<dbReference type="PANTHER" id="PTHR38448">
    <property type="entry name" value="REGULATORY PROTEIN YLBF-RELATED"/>
    <property type="match status" value="1"/>
</dbReference>
<dbReference type="PANTHER" id="PTHR38448:SF1">
    <property type="entry name" value="YLBF FAMILY REGULATOR"/>
    <property type="match status" value="1"/>
</dbReference>
<feature type="coiled-coil region" evidence="1">
    <location>
        <begin position="35"/>
        <end position="62"/>
    </location>
</feature>
<protein>
    <recommendedName>
        <fullName evidence="6">Cell fate regulator YmcA, YheA/YmcA/DUF963 family (Controls sporulation, competence, biofilm development)</fullName>
    </recommendedName>
</protein>
<dbReference type="SUPFAM" id="SSF158622">
    <property type="entry name" value="YheA/YmcA-like"/>
    <property type="match status" value="1"/>
</dbReference>
<organism evidence="2 4">
    <name type="scientific">Heyndrickxia ginsengihumi</name>
    <dbReference type="NCBI Taxonomy" id="363870"/>
    <lineage>
        <taxon>Bacteria</taxon>
        <taxon>Bacillati</taxon>
        <taxon>Bacillota</taxon>
        <taxon>Bacilli</taxon>
        <taxon>Bacillales</taxon>
        <taxon>Bacillaceae</taxon>
        <taxon>Heyndrickxia</taxon>
    </lineage>
</organism>
<reference evidence="2 4" key="1">
    <citation type="submission" date="2014-10" db="EMBL/GenBank/DDBJ databases">
        <title>Draft genome of phytase producing Bacillus ginsengihumi strain M2.11.</title>
        <authorList>
            <person name="Toymentseva A."/>
            <person name="Boulygina E.A."/>
            <person name="Kazakov S.V."/>
            <person name="Kayumov I."/>
            <person name="Suleimanova A.D."/>
            <person name="Mardanova A.M."/>
            <person name="Maria S.N."/>
            <person name="Sergey M.Y."/>
            <person name="Sharipova M.R."/>
        </authorList>
    </citation>
    <scope>NUCLEOTIDE SEQUENCE [LARGE SCALE GENOMIC DNA]</scope>
    <source>
        <strain evidence="2 4">M2.11</strain>
    </source>
</reference>
<dbReference type="EMBL" id="JAAIWK010000028">
    <property type="protein sequence ID" value="NEY21197.1"/>
    <property type="molecule type" value="Genomic_DNA"/>
</dbReference>